<evidence type="ECO:0000313" key="1">
    <source>
        <dbReference type="EMBL" id="KAH3703441.1"/>
    </source>
</evidence>
<keyword evidence="2" id="KW-1185">Reference proteome</keyword>
<name>A0A9D4BQI8_DREPO</name>
<dbReference type="EMBL" id="JAIWYP010000015">
    <property type="protein sequence ID" value="KAH3703441.1"/>
    <property type="molecule type" value="Genomic_DNA"/>
</dbReference>
<accession>A0A9D4BQI8</accession>
<reference evidence="1" key="1">
    <citation type="journal article" date="2019" name="bioRxiv">
        <title>The Genome of the Zebra Mussel, Dreissena polymorpha: A Resource for Invasive Species Research.</title>
        <authorList>
            <person name="McCartney M.A."/>
            <person name="Auch B."/>
            <person name="Kono T."/>
            <person name="Mallez S."/>
            <person name="Zhang Y."/>
            <person name="Obille A."/>
            <person name="Becker A."/>
            <person name="Abrahante J.E."/>
            <person name="Garbe J."/>
            <person name="Badalamenti J.P."/>
            <person name="Herman A."/>
            <person name="Mangelson H."/>
            <person name="Liachko I."/>
            <person name="Sullivan S."/>
            <person name="Sone E.D."/>
            <person name="Koren S."/>
            <person name="Silverstein K.A.T."/>
            <person name="Beckman K.B."/>
            <person name="Gohl D.M."/>
        </authorList>
    </citation>
    <scope>NUCLEOTIDE SEQUENCE</scope>
    <source>
        <strain evidence="1">Duluth1</strain>
        <tissue evidence="1">Whole animal</tissue>
    </source>
</reference>
<gene>
    <name evidence="1" type="ORF">DPMN_078477</name>
</gene>
<dbReference type="AlphaFoldDB" id="A0A9D4BQI8"/>
<organism evidence="1 2">
    <name type="scientific">Dreissena polymorpha</name>
    <name type="common">Zebra mussel</name>
    <name type="synonym">Mytilus polymorpha</name>
    <dbReference type="NCBI Taxonomy" id="45954"/>
    <lineage>
        <taxon>Eukaryota</taxon>
        <taxon>Metazoa</taxon>
        <taxon>Spiralia</taxon>
        <taxon>Lophotrochozoa</taxon>
        <taxon>Mollusca</taxon>
        <taxon>Bivalvia</taxon>
        <taxon>Autobranchia</taxon>
        <taxon>Heteroconchia</taxon>
        <taxon>Euheterodonta</taxon>
        <taxon>Imparidentia</taxon>
        <taxon>Neoheterodontei</taxon>
        <taxon>Myida</taxon>
        <taxon>Dreissenoidea</taxon>
        <taxon>Dreissenidae</taxon>
        <taxon>Dreissena</taxon>
    </lineage>
</organism>
<sequence length="54" mass="6073">MWRSTTSNWPPPSWRSIIGCIHSCAEQCVTMPKTGARFHPIKSSMSALLMCPHD</sequence>
<reference evidence="1" key="2">
    <citation type="submission" date="2020-11" db="EMBL/GenBank/DDBJ databases">
        <authorList>
            <person name="McCartney M.A."/>
            <person name="Auch B."/>
            <person name="Kono T."/>
            <person name="Mallez S."/>
            <person name="Becker A."/>
            <person name="Gohl D.M."/>
            <person name="Silverstein K.A.T."/>
            <person name="Koren S."/>
            <person name="Bechman K.B."/>
            <person name="Herman A."/>
            <person name="Abrahante J.E."/>
            <person name="Garbe J."/>
        </authorList>
    </citation>
    <scope>NUCLEOTIDE SEQUENCE</scope>
    <source>
        <strain evidence="1">Duluth1</strain>
        <tissue evidence="1">Whole animal</tissue>
    </source>
</reference>
<protein>
    <submittedName>
        <fullName evidence="1">Uncharacterized protein</fullName>
    </submittedName>
</protein>
<comment type="caution">
    <text evidence="1">The sequence shown here is derived from an EMBL/GenBank/DDBJ whole genome shotgun (WGS) entry which is preliminary data.</text>
</comment>
<dbReference type="Proteomes" id="UP000828390">
    <property type="component" value="Unassembled WGS sequence"/>
</dbReference>
<evidence type="ECO:0000313" key="2">
    <source>
        <dbReference type="Proteomes" id="UP000828390"/>
    </source>
</evidence>
<proteinExistence type="predicted"/>